<dbReference type="HOGENOM" id="CLU_001650_6_4_1"/>
<reference evidence="1" key="2">
    <citation type="submission" date="2011-02" db="EMBL/GenBank/DDBJ databases">
        <authorList>
            <person name="MacLean D."/>
        </authorList>
    </citation>
    <scope>NUCLEOTIDE SEQUENCE</scope>
</reference>
<proteinExistence type="predicted"/>
<dbReference type="AlphaFoldDB" id="F0X0G2"/>
<name>F0X0G2_9STRA</name>
<dbReference type="CDD" id="cd09272">
    <property type="entry name" value="RNase_HI_RT_Ty1"/>
    <property type="match status" value="1"/>
</dbReference>
<reference evidence="1" key="1">
    <citation type="journal article" date="2011" name="PLoS Biol.">
        <title>Gene gain and loss during evolution of obligate parasitism in the white rust pathogen of Arabidopsis thaliana.</title>
        <authorList>
            <person name="Kemen E."/>
            <person name="Gardiner A."/>
            <person name="Schultz-Larsen T."/>
            <person name="Kemen A.C."/>
            <person name="Balmuth A.L."/>
            <person name="Robert-Seilaniantz A."/>
            <person name="Bailey K."/>
            <person name="Holub E."/>
            <person name="Studholme D.J."/>
            <person name="Maclean D."/>
            <person name="Jones J.D."/>
        </authorList>
    </citation>
    <scope>NUCLEOTIDE SEQUENCE</scope>
</reference>
<protein>
    <submittedName>
        <fullName evidence="1">PREDICTED: copia proteinlike putative</fullName>
    </submittedName>
</protein>
<organism evidence="1">
    <name type="scientific">Albugo laibachii Nc14</name>
    <dbReference type="NCBI Taxonomy" id="890382"/>
    <lineage>
        <taxon>Eukaryota</taxon>
        <taxon>Sar</taxon>
        <taxon>Stramenopiles</taxon>
        <taxon>Oomycota</taxon>
        <taxon>Peronosporomycetes</taxon>
        <taxon>Albuginales</taxon>
        <taxon>Albuginaceae</taxon>
        <taxon>Albugo</taxon>
    </lineage>
</organism>
<evidence type="ECO:0000313" key="1">
    <source>
        <dbReference type="EMBL" id="CCA27251.1"/>
    </source>
</evidence>
<gene>
    <name evidence="1" type="primary">AlNc14C486G11905</name>
    <name evidence="1" type="ORF">ALNC14_133950</name>
</gene>
<sequence length="92" mass="10747">MKAKFYPNVKIFEDKRSTTAIANNDGYQSRAKHIDVRYHFVRDQVKEGKLQLEYVDSKEQVADFLTKPLSTKQFDKLVRQANIKNFLPRGAL</sequence>
<accession>F0X0G2</accession>
<dbReference type="EMBL" id="FR824525">
    <property type="protein sequence ID" value="CCA27251.1"/>
    <property type="molecule type" value="Genomic_DNA"/>
</dbReference>